<dbReference type="Gene3D" id="3.40.30.10">
    <property type="entry name" value="Glutaredoxin"/>
    <property type="match status" value="1"/>
</dbReference>
<dbReference type="GO" id="GO:0043130">
    <property type="term" value="F:ubiquitin binding"/>
    <property type="evidence" value="ECO:0007669"/>
    <property type="project" value="TreeGrafter"/>
</dbReference>
<feature type="region of interest" description="Disordered" evidence="3">
    <location>
        <begin position="82"/>
        <end position="104"/>
    </location>
</feature>
<dbReference type="SMART" id="SM00594">
    <property type="entry name" value="UAS"/>
    <property type="match status" value="1"/>
</dbReference>
<evidence type="ECO:0000313" key="6">
    <source>
        <dbReference type="Proteomes" id="UP001175261"/>
    </source>
</evidence>
<dbReference type="GO" id="GO:0005783">
    <property type="term" value="C:endoplasmic reticulum"/>
    <property type="evidence" value="ECO:0007669"/>
    <property type="project" value="TreeGrafter"/>
</dbReference>
<dbReference type="Gene3D" id="3.10.20.90">
    <property type="entry name" value="Phosphatidylinositol 3-kinase Catalytic Subunit, Chain A, domain 1"/>
    <property type="match status" value="1"/>
</dbReference>
<protein>
    <recommendedName>
        <fullName evidence="4">UAS domain-containing protein</fullName>
    </recommendedName>
</protein>
<dbReference type="EMBL" id="JAPDFR010000001">
    <property type="protein sequence ID" value="KAK0390691.1"/>
    <property type="molecule type" value="Genomic_DNA"/>
</dbReference>
<dbReference type="Pfam" id="PF14555">
    <property type="entry name" value="UBA_4"/>
    <property type="match status" value="1"/>
</dbReference>
<name>A0AA39LAL2_SARSR</name>
<dbReference type="InterPro" id="IPR001012">
    <property type="entry name" value="UBX_dom"/>
</dbReference>
<sequence length="512" mass="57197">MADVDMDQLSSTQQEALQQYIAVTDQDIKDAVPLLERSQWNVQIAIAKFFDGEGPDPLAEAMAAQEIPRIAARHENLQESLLAGGRSSTSSRRPQTDPAPRIVPTQPVTYGTPWLFSIVFMPFTLGWRLASGLFRSCLYIFSFLPAPLRSRAVSRGLRSTNGRRMLMPRDTAARFRREFDEEYGVNELPFYEGGIAQAHDLAKKEVKFMLVVLMSPEHDDTESFVKDTLMAPEVVQFLKEPSNNIILWGGNILDSEAYQVASEYNCTKFPFSALVCLTPKEGSTRMGIVKRLVGPMPAATYVSELQGAIEKYGAELAGVRAERTAQEFARNLRNEQDSAYERSLAMDRERARKKNEAAAAAAAAEKRAREEAEAAARLEEKKQQWRAWRATKIRPEPPASDKQVTRVALMMPQETGAGRVVRRFPQDAPVEELYAFVDCYENITGDAEGDVSKPDDYEHKYAFKIVSTLPKEVYESSETATIGETIGKSGNLIVEEIVDDEDEEEDAEGADN</sequence>
<keyword evidence="1 2" id="KW-0175">Coiled coil</keyword>
<dbReference type="Pfam" id="PF00789">
    <property type="entry name" value="UBX"/>
    <property type="match status" value="1"/>
</dbReference>
<dbReference type="InterPro" id="IPR006577">
    <property type="entry name" value="UAS"/>
</dbReference>
<evidence type="ECO:0000256" key="3">
    <source>
        <dbReference type="SAM" id="MobiDB-lite"/>
    </source>
</evidence>
<dbReference type="InterPro" id="IPR036249">
    <property type="entry name" value="Thioredoxin-like_sf"/>
</dbReference>
<organism evidence="5 6">
    <name type="scientific">Sarocladium strictum</name>
    <name type="common">Black bundle disease fungus</name>
    <name type="synonym">Acremonium strictum</name>
    <dbReference type="NCBI Taxonomy" id="5046"/>
    <lineage>
        <taxon>Eukaryota</taxon>
        <taxon>Fungi</taxon>
        <taxon>Dikarya</taxon>
        <taxon>Ascomycota</taxon>
        <taxon>Pezizomycotina</taxon>
        <taxon>Sordariomycetes</taxon>
        <taxon>Hypocreomycetidae</taxon>
        <taxon>Hypocreales</taxon>
        <taxon>Sarocladiaceae</taxon>
        <taxon>Sarocladium</taxon>
    </lineage>
</organism>
<evidence type="ECO:0000259" key="4">
    <source>
        <dbReference type="SMART" id="SM00594"/>
    </source>
</evidence>
<comment type="caution">
    <text evidence="5">The sequence shown here is derived from an EMBL/GenBank/DDBJ whole genome shotgun (WGS) entry which is preliminary data.</text>
</comment>
<gene>
    <name evidence="5" type="ORF">NLU13_0194</name>
</gene>
<dbReference type="PANTHER" id="PTHR23322:SF1">
    <property type="entry name" value="FAS-ASSOCIATED FACTOR 2"/>
    <property type="match status" value="1"/>
</dbReference>
<evidence type="ECO:0000256" key="2">
    <source>
        <dbReference type="SAM" id="Coils"/>
    </source>
</evidence>
<dbReference type="SUPFAM" id="SSF52833">
    <property type="entry name" value="Thioredoxin-like"/>
    <property type="match status" value="1"/>
</dbReference>
<dbReference type="Gene3D" id="1.10.8.10">
    <property type="entry name" value="DNA helicase RuvA subunit, C-terminal domain"/>
    <property type="match status" value="1"/>
</dbReference>
<dbReference type="InterPro" id="IPR050730">
    <property type="entry name" value="UBX_domain-protein"/>
</dbReference>
<dbReference type="CDD" id="cd14273">
    <property type="entry name" value="UBA_TAP-C_like"/>
    <property type="match status" value="1"/>
</dbReference>
<dbReference type="InterPro" id="IPR029071">
    <property type="entry name" value="Ubiquitin-like_domsf"/>
</dbReference>
<keyword evidence="6" id="KW-1185">Reference proteome</keyword>
<evidence type="ECO:0000313" key="5">
    <source>
        <dbReference type="EMBL" id="KAK0390691.1"/>
    </source>
</evidence>
<dbReference type="SUPFAM" id="SSF54236">
    <property type="entry name" value="Ubiquitin-like"/>
    <property type="match status" value="1"/>
</dbReference>
<dbReference type="SUPFAM" id="SSF46934">
    <property type="entry name" value="UBA-like"/>
    <property type="match status" value="1"/>
</dbReference>
<feature type="domain" description="UAS" evidence="4">
    <location>
        <begin position="174"/>
        <end position="306"/>
    </location>
</feature>
<dbReference type="Proteomes" id="UP001175261">
    <property type="component" value="Unassembled WGS sequence"/>
</dbReference>
<proteinExistence type="predicted"/>
<dbReference type="AlphaFoldDB" id="A0AA39LAL2"/>
<reference evidence="5" key="1">
    <citation type="submission" date="2022-10" db="EMBL/GenBank/DDBJ databases">
        <title>Determination and structural analysis of whole genome sequence of Sarocladium strictum F4-1.</title>
        <authorList>
            <person name="Hu L."/>
            <person name="Jiang Y."/>
        </authorList>
    </citation>
    <scope>NUCLEOTIDE SEQUENCE</scope>
    <source>
        <strain evidence="5">F4-1</strain>
    </source>
</reference>
<dbReference type="GO" id="GO:0036503">
    <property type="term" value="P:ERAD pathway"/>
    <property type="evidence" value="ECO:0007669"/>
    <property type="project" value="TreeGrafter"/>
</dbReference>
<evidence type="ECO:0000256" key="1">
    <source>
        <dbReference type="ARBA" id="ARBA00023054"/>
    </source>
</evidence>
<feature type="coiled-coil region" evidence="2">
    <location>
        <begin position="355"/>
        <end position="382"/>
    </location>
</feature>
<dbReference type="InterPro" id="IPR009060">
    <property type="entry name" value="UBA-like_sf"/>
</dbReference>
<dbReference type="PANTHER" id="PTHR23322">
    <property type="entry name" value="FAS-ASSOCIATED PROTEIN"/>
    <property type="match status" value="1"/>
</dbReference>
<accession>A0AA39LAL2</accession>